<comment type="caution">
    <text evidence="1">The sequence shown here is derived from an EMBL/GenBank/DDBJ whole genome shotgun (WGS) entry which is preliminary data.</text>
</comment>
<dbReference type="EMBL" id="LXQA011321310">
    <property type="protein sequence ID" value="MCI93166.1"/>
    <property type="molecule type" value="Genomic_DNA"/>
</dbReference>
<evidence type="ECO:0000313" key="1">
    <source>
        <dbReference type="EMBL" id="MCI93166.1"/>
    </source>
</evidence>
<dbReference type="Proteomes" id="UP000265520">
    <property type="component" value="Unassembled WGS sequence"/>
</dbReference>
<reference evidence="1 2" key="1">
    <citation type="journal article" date="2018" name="Front. Plant Sci.">
        <title>Red Clover (Trifolium pratense) and Zigzag Clover (T. medium) - A Picture of Genomic Similarities and Differences.</title>
        <authorList>
            <person name="Dluhosova J."/>
            <person name="Istvanek J."/>
            <person name="Nedelnik J."/>
            <person name="Repkova J."/>
        </authorList>
    </citation>
    <scope>NUCLEOTIDE SEQUENCE [LARGE SCALE GENOMIC DNA]</scope>
    <source>
        <strain evidence="2">cv. 10/8</strain>
        <tissue evidence="1">Leaf</tissue>
    </source>
</reference>
<name>A0A392VY97_9FABA</name>
<proteinExistence type="predicted"/>
<accession>A0A392VY97</accession>
<feature type="non-terminal residue" evidence="1">
    <location>
        <position position="28"/>
    </location>
</feature>
<protein>
    <submittedName>
        <fullName evidence="1">Uncharacterized protein</fullName>
    </submittedName>
</protein>
<dbReference type="AlphaFoldDB" id="A0A392VY97"/>
<keyword evidence="2" id="KW-1185">Reference proteome</keyword>
<sequence>MVILGLRNSWGYNHEYYEANKSYGAGIN</sequence>
<evidence type="ECO:0000313" key="2">
    <source>
        <dbReference type="Proteomes" id="UP000265520"/>
    </source>
</evidence>
<organism evidence="1 2">
    <name type="scientific">Trifolium medium</name>
    <dbReference type="NCBI Taxonomy" id="97028"/>
    <lineage>
        <taxon>Eukaryota</taxon>
        <taxon>Viridiplantae</taxon>
        <taxon>Streptophyta</taxon>
        <taxon>Embryophyta</taxon>
        <taxon>Tracheophyta</taxon>
        <taxon>Spermatophyta</taxon>
        <taxon>Magnoliopsida</taxon>
        <taxon>eudicotyledons</taxon>
        <taxon>Gunneridae</taxon>
        <taxon>Pentapetalae</taxon>
        <taxon>rosids</taxon>
        <taxon>fabids</taxon>
        <taxon>Fabales</taxon>
        <taxon>Fabaceae</taxon>
        <taxon>Papilionoideae</taxon>
        <taxon>50 kb inversion clade</taxon>
        <taxon>NPAAA clade</taxon>
        <taxon>Hologalegina</taxon>
        <taxon>IRL clade</taxon>
        <taxon>Trifolieae</taxon>
        <taxon>Trifolium</taxon>
    </lineage>
</organism>